<evidence type="ECO:0000256" key="1">
    <source>
        <dbReference type="ARBA" id="ARBA00022679"/>
    </source>
</evidence>
<feature type="domain" description="N-acetyltransferase" evidence="3">
    <location>
        <begin position="1"/>
        <end position="149"/>
    </location>
</feature>
<accession>A0A212JUB1</accession>
<dbReference type="PANTHER" id="PTHR43877">
    <property type="entry name" value="AMINOALKYLPHOSPHONATE N-ACETYLTRANSFERASE-RELATED-RELATED"/>
    <property type="match status" value="1"/>
</dbReference>
<dbReference type="InterPro" id="IPR000182">
    <property type="entry name" value="GNAT_dom"/>
</dbReference>
<dbReference type="PROSITE" id="PS51186">
    <property type="entry name" value="GNAT"/>
    <property type="match status" value="1"/>
</dbReference>
<protein>
    <recommendedName>
        <fullName evidence="3">N-acetyltransferase domain-containing protein</fullName>
    </recommendedName>
</protein>
<dbReference type="SUPFAM" id="SSF55729">
    <property type="entry name" value="Acyl-CoA N-acyltransferases (Nat)"/>
    <property type="match status" value="1"/>
</dbReference>
<evidence type="ECO:0000256" key="2">
    <source>
        <dbReference type="ARBA" id="ARBA00023315"/>
    </source>
</evidence>
<reference evidence="4" key="1">
    <citation type="submission" date="2016-04" db="EMBL/GenBank/DDBJ databases">
        <authorList>
            <person name="Evans L.H."/>
            <person name="Alamgir A."/>
            <person name="Owens N."/>
            <person name="Weber N.D."/>
            <person name="Virtaneva K."/>
            <person name="Barbian K."/>
            <person name="Babar A."/>
            <person name="Rosenke K."/>
        </authorList>
    </citation>
    <scope>NUCLEOTIDE SEQUENCE</scope>
    <source>
        <strain evidence="4">92-2</strain>
    </source>
</reference>
<dbReference type="PANTHER" id="PTHR43877:SF2">
    <property type="entry name" value="AMINOALKYLPHOSPHONATE N-ACETYLTRANSFERASE-RELATED"/>
    <property type="match status" value="1"/>
</dbReference>
<evidence type="ECO:0000259" key="3">
    <source>
        <dbReference type="PROSITE" id="PS51186"/>
    </source>
</evidence>
<evidence type="ECO:0000313" key="4">
    <source>
        <dbReference type="EMBL" id="SBW02938.1"/>
    </source>
</evidence>
<proteinExistence type="predicted"/>
<dbReference type="AlphaFoldDB" id="A0A212JUB1"/>
<name>A0A212JUB1_9BACT</name>
<dbReference type="InterPro" id="IPR016181">
    <property type="entry name" value="Acyl_CoA_acyltransferase"/>
</dbReference>
<dbReference type="GO" id="GO:0016747">
    <property type="term" value="F:acyltransferase activity, transferring groups other than amino-acyl groups"/>
    <property type="evidence" value="ECO:0007669"/>
    <property type="project" value="InterPro"/>
</dbReference>
<dbReference type="RefSeq" id="WP_227118192.1">
    <property type="nucleotide sequence ID" value="NZ_LT598928.1"/>
</dbReference>
<keyword evidence="1" id="KW-0808">Transferase</keyword>
<keyword evidence="2" id="KW-0012">Acyltransferase</keyword>
<gene>
    <name evidence="4" type="ORF">KM92DES2_11728</name>
</gene>
<dbReference type="EMBL" id="FLUP01000001">
    <property type="protein sequence ID" value="SBW02938.1"/>
    <property type="molecule type" value="Genomic_DNA"/>
</dbReference>
<dbReference type="Pfam" id="PF00583">
    <property type="entry name" value="Acetyltransf_1"/>
    <property type="match status" value="1"/>
</dbReference>
<dbReference type="InterPro" id="IPR050832">
    <property type="entry name" value="Bact_Acetyltransf"/>
</dbReference>
<dbReference type="Gene3D" id="3.40.630.30">
    <property type="match status" value="1"/>
</dbReference>
<dbReference type="CDD" id="cd04301">
    <property type="entry name" value="NAT_SF"/>
    <property type="match status" value="1"/>
</dbReference>
<sequence length="154" mass="17004">MAILPVTESDLPQILALQKAAFESEARQVENWDIPPLTQTLEDLVEEWRVGVMLKALDGQTLAGTVRAHHAEGTAHIGRLAVLPQWQGRGYGSALMTAILSAIKAARYELFTSAKSDRNLRLYEKFGFVPYKKGQTANGVELVWLEKISKLGGE</sequence>
<organism evidence="4">
    <name type="scientific">uncultured Desulfovibrio sp</name>
    <dbReference type="NCBI Taxonomy" id="167968"/>
    <lineage>
        <taxon>Bacteria</taxon>
        <taxon>Pseudomonadati</taxon>
        <taxon>Thermodesulfobacteriota</taxon>
        <taxon>Desulfovibrionia</taxon>
        <taxon>Desulfovibrionales</taxon>
        <taxon>Desulfovibrionaceae</taxon>
        <taxon>Desulfovibrio</taxon>
        <taxon>environmental samples</taxon>
    </lineage>
</organism>